<keyword evidence="3" id="KW-1185">Reference proteome</keyword>
<dbReference type="PROSITE" id="PS51273">
    <property type="entry name" value="GATASE_TYPE_1"/>
    <property type="match status" value="1"/>
</dbReference>
<dbReference type="Pfam" id="PF00117">
    <property type="entry name" value="GATase"/>
    <property type="match status" value="1"/>
</dbReference>
<dbReference type="GO" id="GO:0005829">
    <property type="term" value="C:cytosol"/>
    <property type="evidence" value="ECO:0007669"/>
    <property type="project" value="TreeGrafter"/>
</dbReference>
<dbReference type="SUPFAM" id="SSF52317">
    <property type="entry name" value="Class I glutamine amidotransferase-like"/>
    <property type="match status" value="1"/>
</dbReference>
<dbReference type="AlphaFoldDB" id="A0A7W5DJN7"/>
<comment type="caution">
    <text evidence="2">The sequence shown here is derived from an EMBL/GenBank/DDBJ whole genome shotgun (WGS) entry which is preliminary data.</text>
</comment>
<evidence type="ECO:0000313" key="3">
    <source>
        <dbReference type="Proteomes" id="UP000563050"/>
    </source>
</evidence>
<dbReference type="Proteomes" id="UP000563050">
    <property type="component" value="Unassembled WGS sequence"/>
</dbReference>
<organism evidence="2 3">
    <name type="scientific">Halomonas fontilapidosi</name>
    <dbReference type="NCBI Taxonomy" id="616675"/>
    <lineage>
        <taxon>Bacteria</taxon>
        <taxon>Pseudomonadati</taxon>
        <taxon>Pseudomonadota</taxon>
        <taxon>Gammaproteobacteria</taxon>
        <taxon>Oceanospirillales</taxon>
        <taxon>Halomonadaceae</taxon>
        <taxon>Halomonas</taxon>
    </lineage>
</organism>
<dbReference type="NCBIfam" id="NF006562">
    <property type="entry name" value="PRK09065.1"/>
    <property type="match status" value="1"/>
</dbReference>
<name>A0A7W5DJN7_9GAMM</name>
<dbReference type="CDD" id="cd01741">
    <property type="entry name" value="GATase1_1"/>
    <property type="match status" value="1"/>
</dbReference>
<dbReference type="InterPro" id="IPR017926">
    <property type="entry name" value="GATASE"/>
</dbReference>
<evidence type="ECO:0000259" key="1">
    <source>
        <dbReference type="Pfam" id="PF00117"/>
    </source>
</evidence>
<feature type="domain" description="Glutamine amidotransferase" evidence="1">
    <location>
        <begin position="53"/>
        <end position="194"/>
    </location>
</feature>
<accession>A0A7W5DJN7</accession>
<gene>
    <name evidence="2" type="ORF">FHR95_001743</name>
</gene>
<dbReference type="RefSeq" id="WP_183314109.1">
    <property type="nucleotide sequence ID" value="NZ_JACHXQ010000005.1"/>
</dbReference>
<dbReference type="GO" id="GO:0003922">
    <property type="term" value="F:GMP synthase (glutamine-hydrolyzing) activity"/>
    <property type="evidence" value="ECO:0007669"/>
    <property type="project" value="UniProtKB-EC"/>
</dbReference>
<dbReference type="Gene3D" id="3.40.50.880">
    <property type="match status" value="1"/>
</dbReference>
<dbReference type="InterPro" id="IPR044992">
    <property type="entry name" value="ChyE-like"/>
</dbReference>
<dbReference type="InterPro" id="IPR029062">
    <property type="entry name" value="Class_I_gatase-like"/>
</dbReference>
<sequence length="247" mass="26471">MSRLLIVKTGDSYPDIARDHGDFETLFQQVLAGSPTAPSVRVFDATRATALPRLDDVDGLLITGSHAMVSHAEPWSEALKPWLVEARDRNIAMLGVCYGHQLMASAFGGASDFHPAGRESGTREVTLTEAGQQDPLLGSLPGTFRAHLSHAQTVIRAPAGACVLATNGHDPHQALRHGPRQWSVQFHPEFTEAVMRAYLGHQRDALRDQGEAAERLIADVGGTPEATGLLTRFALLAASQQAVASLS</sequence>
<proteinExistence type="predicted"/>
<dbReference type="EC" id="6.3.5.2" evidence="2"/>
<dbReference type="EMBL" id="JACHXQ010000005">
    <property type="protein sequence ID" value="MBB3184182.1"/>
    <property type="molecule type" value="Genomic_DNA"/>
</dbReference>
<keyword evidence="2" id="KW-0436">Ligase</keyword>
<dbReference type="PANTHER" id="PTHR42695:SF5">
    <property type="entry name" value="GLUTAMINE AMIDOTRANSFERASE YLR126C-RELATED"/>
    <property type="match status" value="1"/>
</dbReference>
<dbReference type="PANTHER" id="PTHR42695">
    <property type="entry name" value="GLUTAMINE AMIDOTRANSFERASE YLR126C-RELATED"/>
    <property type="match status" value="1"/>
</dbReference>
<reference evidence="2 3" key="1">
    <citation type="submission" date="2020-08" db="EMBL/GenBank/DDBJ databases">
        <title>Genomic Encyclopedia of Type Strains, Phase III (KMG-III): the genomes of soil and plant-associated and newly described type strains.</title>
        <authorList>
            <person name="Whitman W."/>
        </authorList>
    </citation>
    <scope>NUCLEOTIDE SEQUENCE [LARGE SCALE GENOMIC DNA]</scope>
    <source>
        <strain evidence="2 3">CECT 7341</strain>
    </source>
</reference>
<evidence type="ECO:0000313" key="2">
    <source>
        <dbReference type="EMBL" id="MBB3184182.1"/>
    </source>
</evidence>
<protein>
    <submittedName>
        <fullName evidence="2">GMP synthase (Glutamine-hydrolyzing)</fullName>
        <ecNumber evidence="2">6.3.5.2</ecNumber>
    </submittedName>
</protein>